<feature type="region of interest" description="Disordered" evidence="1">
    <location>
        <begin position="1"/>
        <end position="114"/>
    </location>
</feature>
<protein>
    <recommendedName>
        <fullName evidence="5">N-glycosylation protein EOS1</fullName>
    </recommendedName>
</protein>
<keyword evidence="2" id="KW-1133">Transmembrane helix</keyword>
<evidence type="ECO:0000313" key="3">
    <source>
        <dbReference type="EMBL" id="KIY71150.1"/>
    </source>
</evidence>
<dbReference type="GO" id="GO:0005789">
    <property type="term" value="C:endoplasmic reticulum membrane"/>
    <property type="evidence" value="ECO:0007669"/>
    <property type="project" value="InterPro"/>
</dbReference>
<feature type="compositionally biased region" description="Polar residues" evidence="1">
    <location>
        <begin position="210"/>
        <end position="223"/>
    </location>
</feature>
<keyword evidence="2" id="KW-0812">Transmembrane</keyword>
<feature type="compositionally biased region" description="Polar residues" evidence="1">
    <location>
        <begin position="89"/>
        <end position="102"/>
    </location>
</feature>
<gene>
    <name evidence="3" type="ORF">CYLTODRAFT_487517</name>
</gene>
<reference evidence="3 4" key="1">
    <citation type="journal article" date="2015" name="Fungal Genet. Biol.">
        <title>Evolution of novel wood decay mechanisms in Agaricales revealed by the genome sequences of Fistulina hepatica and Cylindrobasidium torrendii.</title>
        <authorList>
            <person name="Floudas D."/>
            <person name="Held B.W."/>
            <person name="Riley R."/>
            <person name="Nagy L.G."/>
            <person name="Koehler G."/>
            <person name="Ransdell A.S."/>
            <person name="Younus H."/>
            <person name="Chow J."/>
            <person name="Chiniquy J."/>
            <person name="Lipzen A."/>
            <person name="Tritt A."/>
            <person name="Sun H."/>
            <person name="Haridas S."/>
            <person name="LaButti K."/>
            <person name="Ohm R.A."/>
            <person name="Kues U."/>
            <person name="Blanchette R.A."/>
            <person name="Grigoriev I.V."/>
            <person name="Minto R.E."/>
            <person name="Hibbett D.S."/>
        </authorList>
    </citation>
    <scope>NUCLEOTIDE SEQUENCE [LARGE SCALE GENOMIC DNA]</scope>
    <source>
        <strain evidence="3 4">FP15055 ss-10</strain>
    </source>
</reference>
<proteinExistence type="predicted"/>
<dbReference type="AlphaFoldDB" id="A0A0D7BLR1"/>
<dbReference type="PANTHER" id="PTHR28147">
    <property type="entry name" value="N-GLYCOSYLATION PROTEIN EOS1"/>
    <property type="match status" value="1"/>
</dbReference>
<keyword evidence="2" id="KW-0472">Membrane</keyword>
<feature type="compositionally biased region" description="Pro residues" evidence="1">
    <location>
        <begin position="32"/>
        <end position="53"/>
    </location>
</feature>
<evidence type="ECO:0008006" key="5">
    <source>
        <dbReference type="Google" id="ProtNLM"/>
    </source>
</evidence>
<feature type="region of interest" description="Disordered" evidence="1">
    <location>
        <begin position="208"/>
        <end position="228"/>
    </location>
</feature>
<evidence type="ECO:0000256" key="2">
    <source>
        <dbReference type="SAM" id="Phobius"/>
    </source>
</evidence>
<dbReference type="EMBL" id="KN880458">
    <property type="protein sequence ID" value="KIY71150.1"/>
    <property type="molecule type" value="Genomic_DNA"/>
</dbReference>
<sequence length="472" mass="52050">MHSRSRSGSTTALNAGGTARRRRAGSTSGPFILPPSGPSSPPLSPDLGLPPPYMEQDPHDPPSRTRTPSPITHRSRAPSITGLHPRPGSSPSITPLNRSRAPSRSQSSTTLSAMSSSYSMLSMSNFIARPAHSDTEDTDDDALYIRRRPPIPHFTGPQSPTTDTETESDAGILHRPVSTAAPMTETDDDHPPMALPTNRRRKPAFPYSFIANTGEPTPTNSPNPKLRKRYKSKDPMLILQDIEHALGRYYRFLVRLLITLSQPSALLFGPAHSRTALDVLFGLCRLLSTLPATCGIVHVLLFLSPSPSYTSLILHPKAGVCASPLHPFDILASILFILLTAYQCLCLTSGLLFRWRTYYPPLAALIRVLALQALCWAATYWTLTVLDVSARPHVVWALVATCTSVSRSVQMWATSNLWRQETEEPSGKDRWRGGRWKGRRWEWGAVTRRCIVPLGFGYFVMAWAGVGARVWC</sequence>
<organism evidence="3 4">
    <name type="scientific">Cylindrobasidium torrendii FP15055 ss-10</name>
    <dbReference type="NCBI Taxonomy" id="1314674"/>
    <lineage>
        <taxon>Eukaryota</taxon>
        <taxon>Fungi</taxon>
        <taxon>Dikarya</taxon>
        <taxon>Basidiomycota</taxon>
        <taxon>Agaricomycotina</taxon>
        <taxon>Agaricomycetes</taxon>
        <taxon>Agaricomycetidae</taxon>
        <taxon>Agaricales</taxon>
        <taxon>Marasmiineae</taxon>
        <taxon>Physalacriaceae</taxon>
        <taxon>Cylindrobasidium</taxon>
    </lineage>
</organism>
<evidence type="ECO:0000256" key="1">
    <source>
        <dbReference type="SAM" id="MobiDB-lite"/>
    </source>
</evidence>
<feature type="transmembrane region" description="Helical" evidence="2">
    <location>
        <begin position="365"/>
        <end position="383"/>
    </location>
</feature>
<feature type="region of interest" description="Disordered" evidence="1">
    <location>
        <begin position="149"/>
        <end position="169"/>
    </location>
</feature>
<dbReference type="PANTHER" id="PTHR28147:SF1">
    <property type="entry name" value="N-GLYCOSYLATION PROTEIN EOS1"/>
    <property type="match status" value="1"/>
</dbReference>
<evidence type="ECO:0000313" key="4">
    <source>
        <dbReference type="Proteomes" id="UP000054007"/>
    </source>
</evidence>
<dbReference type="STRING" id="1314674.A0A0D7BLR1"/>
<feature type="compositionally biased region" description="Low complexity" evidence="1">
    <location>
        <begin position="103"/>
        <end position="114"/>
    </location>
</feature>
<dbReference type="OrthoDB" id="2139606at2759"/>
<keyword evidence="4" id="KW-1185">Reference proteome</keyword>
<dbReference type="GO" id="GO:0006487">
    <property type="term" value="P:protein N-linked glycosylation"/>
    <property type="evidence" value="ECO:0007669"/>
    <property type="project" value="TreeGrafter"/>
</dbReference>
<feature type="transmembrane region" description="Helical" evidence="2">
    <location>
        <begin position="451"/>
        <end position="471"/>
    </location>
</feature>
<dbReference type="InterPro" id="IPR021100">
    <property type="entry name" value="N-glycosylation_EOS1"/>
</dbReference>
<dbReference type="Proteomes" id="UP000054007">
    <property type="component" value="Unassembled WGS sequence"/>
</dbReference>
<feature type="transmembrane region" description="Helical" evidence="2">
    <location>
        <begin position="280"/>
        <end position="303"/>
    </location>
</feature>
<dbReference type="GO" id="GO:0034599">
    <property type="term" value="P:cellular response to oxidative stress"/>
    <property type="evidence" value="ECO:0007669"/>
    <property type="project" value="InterPro"/>
</dbReference>
<dbReference type="Pfam" id="PF12326">
    <property type="entry name" value="EOS1"/>
    <property type="match status" value="1"/>
</dbReference>
<accession>A0A0D7BLR1</accession>
<feature type="transmembrane region" description="Helical" evidence="2">
    <location>
        <begin position="330"/>
        <end position="353"/>
    </location>
</feature>
<name>A0A0D7BLR1_9AGAR</name>